<keyword evidence="4" id="KW-1185">Reference proteome</keyword>
<dbReference type="Proteomes" id="UP001208570">
    <property type="component" value="Unassembled WGS sequence"/>
</dbReference>
<dbReference type="AlphaFoldDB" id="A0AAD9N2H0"/>
<evidence type="ECO:0000256" key="1">
    <source>
        <dbReference type="ARBA" id="ARBA00023054"/>
    </source>
</evidence>
<protein>
    <recommendedName>
        <fullName evidence="2">CCDC174 alpha/beta GRSR domain-containing protein</fullName>
    </recommendedName>
</protein>
<dbReference type="PANTHER" id="PTHR15885">
    <property type="entry name" value="COILED-COIL DOMAIN-CONTAINING PROTEIN 174"/>
    <property type="match status" value="1"/>
</dbReference>
<reference evidence="3" key="1">
    <citation type="journal article" date="2023" name="Mol. Biol. Evol.">
        <title>Third-Generation Sequencing Reveals the Adaptive Role of the Epigenome in Three Deep-Sea Polychaetes.</title>
        <authorList>
            <person name="Perez M."/>
            <person name="Aroh O."/>
            <person name="Sun Y."/>
            <person name="Lan Y."/>
            <person name="Juniper S.K."/>
            <person name="Young C.R."/>
            <person name="Angers B."/>
            <person name="Qian P.Y."/>
        </authorList>
    </citation>
    <scope>NUCLEOTIDE SEQUENCE</scope>
    <source>
        <strain evidence="3">P08H-3</strain>
    </source>
</reference>
<evidence type="ECO:0000313" key="3">
    <source>
        <dbReference type="EMBL" id="KAK2154285.1"/>
    </source>
</evidence>
<organism evidence="3 4">
    <name type="scientific">Paralvinella palmiformis</name>
    <dbReference type="NCBI Taxonomy" id="53620"/>
    <lineage>
        <taxon>Eukaryota</taxon>
        <taxon>Metazoa</taxon>
        <taxon>Spiralia</taxon>
        <taxon>Lophotrochozoa</taxon>
        <taxon>Annelida</taxon>
        <taxon>Polychaeta</taxon>
        <taxon>Sedentaria</taxon>
        <taxon>Canalipalpata</taxon>
        <taxon>Terebellida</taxon>
        <taxon>Terebelliformia</taxon>
        <taxon>Alvinellidae</taxon>
        <taxon>Paralvinella</taxon>
    </lineage>
</organism>
<proteinExistence type="predicted"/>
<dbReference type="Pfam" id="PF13300">
    <property type="entry name" value="DUF4078"/>
    <property type="match status" value="1"/>
</dbReference>
<dbReference type="InterPro" id="IPR057464">
    <property type="entry name" value="CCDC174_GRSR"/>
</dbReference>
<sequence length="215" mass="25322">MSRKKSFEGSGFFLNQKSNIWSRSNAGVRERAEKDLEAKKEEDDVLAKSRKMLEAKARAYEKLVSGNIIPDEETSQRFLVDFEQKSIDKVDYVDSLGRSRRCMEKDLPELKKMDRELVGKKTLLRDADINDSTLPELMSDDMYKERLRAKWEEEERRNMEQPESHYANVQFDEVRDHGVAFYQFDKDAETRQQQMEKLAALREKVGLQLSRWCPL</sequence>
<evidence type="ECO:0000313" key="4">
    <source>
        <dbReference type="Proteomes" id="UP001208570"/>
    </source>
</evidence>
<dbReference type="InterPro" id="IPR025066">
    <property type="entry name" value="CCDC174-like"/>
</dbReference>
<comment type="caution">
    <text evidence="3">The sequence shown here is derived from an EMBL/GenBank/DDBJ whole genome shotgun (WGS) entry which is preliminary data.</text>
</comment>
<dbReference type="PANTHER" id="PTHR15885:SF1">
    <property type="entry name" value="COILED-COIL DOMAIN-CONTAINING PROTEIN 174"/>
    <property type="match status" value="1"/>
</dbReference>
<dbReference type="GO" id="GO:0005634">
    <property type="term" value="C:nucleus"/>
    <property type="evidence" value="ECO:0007669"/>
    <property type="project" value="TreeGrafter"/>
</dbReference>
<name>A0AAD9N2H0_9ANNE</name>
<dbReference type="Pfam" id="PF25449">
    <property type="entry name" value="CCDC174_GRSR"/>
    <property type="match status" value="1"/>
</dbReference>
<keyword evidence="1" id="KW-0175">Coiled coil</keyword>
<gene>
    <name evidence="3" type="ORF">LSH36_272g06034</name>
</gene>
<feature type="domain" description="CCDC174 alpha/beta GRSR" evidence="2">
    <location>
        <begin position="90"/>
        <end position="117"/>
    </location>
</feature>
<dbReference type="EMBL" id="JAODUP010000272">
    <property type="protein sequence ID" value="KAK2154285.1"/>
    <property type="molecule type" value="Genomic_DNA"/>
</dbReference>
<accession>A0AAD9N2H0</accession>
<evidence type="ECO:0000259" key="2">
    <source>
        <dbReference type="Pfam" id="PF25449"/>
    </source>
</evidence>